<sequence length="55" mass="5910">MTPEPRAPSTIEASTGHALVLLHLQADVPTFLEIAPTTSTPARLPAPAEVEFYPR</sequence>
<accession>A0A1H4D8H6</accession>
<dbReference type="Proteomes" id="UP000199288">
    <property type="component" value="Unassembled WGS sequence"/>
</dbReference>
<reference evidence="2" key="1">
    <citation type="submission" date="2016-10" db="EMBL/GenBank/DDBJ databases">
        <authorList>
            <person name="Varghese N."/>
            <person name="Submissions S."/>
        </authorList>
    </citation>
    <scope>NUCLEOTIDE SEQUENCE [LARGE SCALE GENOMIC DNA]</scope>
    <source>
        <strain evidence="2">KPR-1</strain>
    </source>
</reference>
<protein>
    <submittedName>
        <fullName evidence="1">Uncharacterized protein</fullName>
    </submittedName>
</protein>
<dbReference type="AlphaFoldDB" id="A0A1H4D8H6"/>
<dbReference type="RefSeq" id="WP_176780788.1">
    <property type="nucleotide sequence ID" value="NZ_FNQV01000015.1"/>
</dbReference>
<proteinExistence type="predicted"/>
<name>A0A1H4D8H6_9ACTO</name>
<organism evidence="1 2">
    <name type="scientific">Bowdeniella nasicola</name>
    <dbReference type="NCBI Taxonomy" id="208480"/>
    <lineage>
        <taxon>Bacteria</taxon>
        <taxon>Bacillati</taxon>
        <taxon>Actinomycetota</taxon>
        <taxon>Actinomycetes</taxon>
        <taxon>Actinomycetales</taxon>
        <taxon>Actinomycetaceae</taxon>
        <taxon>Bowdeniella</taxon>
    </lineage>
</organism>
<dbReference type="EMBL" id="FNQV01000015">
    <property type="protein sequence ID" value="SEA68816.1"/>
    <property type="molecule type" value="Genomic_DNA"/>
</dbReference>
<gene>
    <name evidence="1" type="ORF">SAMN02910418_02177</name>
</gene>
<evidence type="ECO:0000313" key="2">
    <source>
        <dbReference type="Proteomes" id="UP000199288"/>
    </source>
</evidence>
<keyword evidence="2" id="KW-1185">Reference proteome</keyword>
<evidence type="ECO:0000313" key="1">
    <source>
        <dbReference type="EMBL" id="SEA68816.1"/>
    </source>
</evidence>